<organism evidence="1">
    <name type="scientific">bioreactor metagenome</name>
    <dbReference type="NCBI Taxonomy" id="1076179"/>
    <lineage>
        <taxon>unclassified sequences</taxon>
        <taxon>metagenomes</taxon>
        <taxon>ecological metagenomes</taxon>
    </lineage>
</organism>
<gene>
    <name evidence="1" type="ORF">SDC9_106868</name>
</gene>
<reference evidence="1" key="1">
    <citation type="submission" date="2019-08" db="EMBL/GenBank/DDBJ databases">
        <authorList>
            <person name="Kucharzyk K."/>
            <person name="Murdoch R.W."/>
            <person name="Higgins S."/>
            <person name="Loffler F."/>
        </authorList>
    </citation>
    <scope>NUCLEOTIDE SEQUENCE</scope>
</reference>
<dbReference type="EMBL" id="VSSQ01017584">
    <property type="protein sequence ID" value="MPM60021.1"/>
    <property type="molecule type" value="Genomic_DNA"/>
</dbReference>
<comment type="caution">
    <text evidence="1">The sequence shown here is derived from an EMBL/GenBank/DDBJ whole genome shotgun (WGS) entry which is preliminary data.</text>
</comment>
<proteinExistence type="predicted"/>
<protein>
    <submittedName>
        <fullName evidence="1">Uncharacterized protein</fullName>
    </submittedName>
</protein>
<sequence>MPKRSAARVTLRQSSKATKRDSRFKSKVLVISPAKASSSVETILEILRIVLADKATNPTLLPISMRQTLQMPGDYDEYN</sequence>
<evidence type="ECO:0000313" key="1">
    <source>
        <dbReference type="EMBL" id="MPM60021.1"/>
    </source>
</evidence>
<accession>A0A645B5Y1</accession>
<dbReference type="AlphaFoldDB" id="A0A645B5Y1"/>
<name>A0A645B5Y1_9ZZZZ</name>